<dbReference type="InterPro" id="IPR036237">
    <property type="entry name" value="Xyl_isomerase-like_sf"/>
</dbReference>
<dbReference type="RefSeq" id="WP_207124848.1">
    <property type="nucleotide sequence ID" value="NZ_BOPO01000037.1"/>
</dbReference>
<reference evidence="3" key="1">
    <citation type="journal article" date="2021" name="Int. J. Syst. Evol. Microbiol.">
        <title>Actinocatenispora comari sp. nov., an endophytic actinomycete isolated from aerial parts of Comarum salesowianum.</title>
        <authorList>
            <person name="Oyunbileg N."/>
            <person name="Iizaka Y."/>
            <person name="Hamada M."/>
            <person name="Davaapurev B.O."/>
            <person name="Fukumoto A."/>
            <person name="Tsetseg B."/>
            <person name="Kato F."/>
            <person name="Tamura T."/>
            <person name="Batkhuu J."/>
            <person name="Anzai Y."/>
        </authorList>
    </citation>
    <scope>NUCLEOTIDE SEQUENCE [LARGE SCALE GENOMIC DNA]</scope>
    <source>
        <strain evidence="3">NUM-2625</strain>
    </source>
</reference>
<dbReference type="Gene3D" id="3.20.20.150">
    <property type="entry name" value="Divalent-metal-dependent TIM barrel enzymes"/>
    <property type="match status" value="1"/>
</dbReference>
<dbReference type="InterPro" id="IPR013022">
    <property type="entry name" value="Xyl_isomerase-like_TIM-brl"/>
</dbReference>
<proteinExistence type="predicted"/>
<dbReference type="GO" id="GO:0016853">
    <property type="term" value="F:isomerase activity"/>
    <property type="evidence" value="ECO:0007669"/>
    <property type="project" value="UniProtKB-KW"/>
</dbReference>
<gene>
    <name evidence="2" type="ORF">NUM_23500</name>
</gene>
<dbReference type="Proteomes" id="UP000614996">
    <property type="component" value="Unassembled WGS sequence"/>
</dbReference>
<feature type="domain" description="Xylose isomerase-like TIM barrel" evidence="1">
    <location>
        <begin position="34"/>
        <end position="221"/>
    </location>
</feature>
<sequence length="254" mass="27679">MSETVTTPSYGGTMLGVQLYSVRDRLAADRDATLRRVAELGYQAVEWFNPTDDPAGLRTLVDRYGLTVWSTHAPLLDDTDAILDAATAVGTDTVVVPWLDPDRFADRAAVEQTARRLNDAAKRAGERGIAVGYHNHWFEPEQQVDGRPALEVLTDALDDEVFLEVDVYWATVGGLDVPALLRRLGDRVRYLHVKDGPATTPEAAMTAVGAGTLDIPAILAAAPQARRIVELDRCDTDMFTALADSIGYLREVAS</sequence>
<organism evidence="2 3">
    <name type="scientific">Actinocatenispora comari</name>
    <dbReference type="NCBI Taxonomy" id="2807577"/>
    <lineage>
        <taxon>Bacteria</taxon>
        <taxon>Bacillati</taxon>
        <taxon>Actinomycetota</taxon>
        <taxon>Actinomycetes</taxon>
        <taxon>Micromonosporales</taxon>
        <taxon>Micromonosporaceae</taxon>
        <taxon>Actinocatenispora</taxon>
    </lineage>
</organism>
<dbReference type="AlphaFoldDB" id="A0A8J4EK75"/>
<dbReference type="Pfam" id="PF01261">
    <property type="entry name" value="AP_endonuc_2"/>
    <property type="match status" value="1"/>
</dbReference>
<evidence type="ECO:0000259" key="1">
    <source>
        <dbReference type="Pfam" id="PF01261"/>
    </source>
</evidence>
<protein>
    <submittedName>
        <fullName evidence="2">Xylose isomerase</fullName>
    </submittedName>
</protein>
<accession>A0A8J4EK75</accession>
<keyword evidence="3" id="KW-1185">Reference proteome</keyword>
<name>A0A8J4EK75_9ACTN</name>
<dbReference type="SUPFAM" id="SSF51658">
    <property type="entry name" value="Xylose isomerase-like"/>
    <property type="match status" value="1"/>
</dbReference>
<evidence type="ECO:0000313" key="2">
    <source>
        <dbReference type="EMBL" id="GIL27096.1"/>
    </source>
</evidence>
<dbReference type="InterPro" id="IPR050312">
    <property type="entry name" value="IolE/XylAMocC-like"/>
</dbReference>
<keyword evidence="2" id="KW-0413">Isomerase</keyword>
<dbReference type="EMBL" id="BOPO01000037">
    <property type="protein sequence ID" value="GIL27096.1"/>
    <property type="molecule type" value="Genomic_DNA"/>
</dbReference>
<dbReference type="PANTHER" id="PTHR12110">
    <property type="entry name" value="HYDROXYPYRUVATE ISOMERASE"/>
    <property type="match status" value="1"/>
</dbReference>
<comment type="caution">
    <text evidence="2">The sequence shown here is derived from an EMBL/GenBank/DDBJ whole genome shotgun (WGS) entry which is preliminary data.</text>
</comment>
<dbReference type="PANTHER" id="PTHR12110:SF41">
    <property type="entry name" value="INOSOSE DEHYDRATASE"/>
    <property type="match status" value="1"/>
</dbReference>
<evidence type="ECO:0000313" key="3">
    <source>
        <dbReference type="Proteomes" id="UP000614996"/>
    </source>
</evidence>